<dbReference type="Proteomes" id="UP000318288">
    <property type="component" value="Unassembled WGS sequence"/>
</dbReference>
<name>A0A5C6EKP0_9BACT</name>
<evidence type="ECO:0000313" key="1">
    <source>
        <dbReference type="EMBL" id="TWU49014.1"/>
    </source>
</evidence>
<reference evidence="1 2" key="1">
    <citation type="submission" date="2019-02" db="EMBL/GenBank/DDBJ databases">
        <title>Deep-cultivation of Planctomycetes and their phenomic and genomic characterization uncovers novel biology.</title>
        <authorList>
            <person name="Wiegand S."/>
            <person name="Jogler M."/>
            <person name="Boedeker C."/>
            <person name="Pinto D."/>
            <person name="Vollmers J."/>
            <person name="Rivas-Marin E."/>
            <person name="Kohn T."/>
            <person name="Peeters S.H."/>
            <person name="Heuer A."/>
            <person name="Rast P."/>
            <person name="Oberbeckmann S."/>
            <person name="Bunk B."/>
            <person name="Jeske O."/>
            <person name="Meyerdierks A."/>
            <person name="Storesund J.E."/>
            <person name="Kallscheuer N."/>
            <person name="Luecker S."/>
            <person name="Lage O.M."/>
            <person name="Pohl T."/>
            <person name="Merkel B.J."/>
            <person name="Hornburger P."/>
            <person name="Mueller R.-W."/>
            <person name="Bruemmer F."/>
            <person name="Labrenz M."/>
            <person name="Spormann A.M."/>
            <person name="Op Den Camp H."/>
            <person name="Overmann J."/>
            <person name="Amann R."/>
            <person name="Jetten M.S.M."/>
            <person name="Mascher T."/>
            <person name="Medema M.H."/>
            <person name="Devos D.P."/>
            <person name="Kaster A.-K."/>
            <person name="Ovreas L."/>
            <person name="Rohde M."/>
            <person name="Galperin M.Y."/>
            <person name="Jogler C."/>
        </authorList>
    </citation>
    <scope>NUCLEOTIDE SEQUENCE [LARGE SCALE GENOMIC DNA]</scope>
    <source>
        <strain evidence="1 2">Poly51</strain>
    </source>
</reference>
<accession>A0A5C6EKP0</accession>
<organism evidence="1 2">
    <name type="scientific">Rubripirellula tenax</name>
    <dbReference type="NCBI Taxonomy" id="2528015"/>
    <lineage>
        <taxon>Bacteria</taxon>
        <taxon>Pseudomonadati</taxon>
        <taxon>Planctomycetota</taxon>
        <taxon>Planctomycetia</taxon>
        <taxon>Pirellulales</taxon>
        <taxon>Pirellulaceae</taxon>
        <taxon>Rubripirellula</taxon>
    </lineage>
</organism>
<protein>
    <submittedName>
        <fullName evidence="1">Uncharacterized protein</fullName>
    </submittedName>
</protein>
<dbReference type="AlphaFoldDB" id="A0A5C6EKP0"/>
<keyword evidence="2" id="KW-1185">Reference proteome</keyword>
<proteinExistence type="predicted"/>
<gene>
    <name evidence="1" type="ORF">Poly51_49180</name>
</gene>
<comment type="caution">
    <text evidence="1">The sequence shown here is derived from an EMBL/GenBank/DDBJ whole genome shotgun (WGS) entry which is preliminary data.</text>
</comment>
<evidence type="ECO:0000313" key="2">
    <source>
        <dbReference type="Proteomes" id="UP000318288"/>
    </source>
</evidence>
<sequence length="181" mass="20906">MKTPTRDDCRTENCLNADEQFSRILHRWRDCPYGSFDDTTSNHEALRRATEFLIGRVLKRSSNPSHHEYWCDGTDFVQTNRDDHRYYFGGACIFSDRHANAMWLGPFELSLAYSPTDFGMPTSVTLRLGHVCREHTISRRFPTGRTYRLYAIAHSLFGDRPSDDAGWAANVTLCPYNEAEQ</sequence>
<dbReference type="EMBL" id="SJPW01000006">
    <property type="protein sequence ID" value="TWU49014.1"/>
    <property type="molecule type" value="Genomic_DNA"/>
</dbReference>